<dbReference type="AlphaFoldDB" id="A0A0A9BWB6"/>
<name>A0A0A9BWB6_ARUDO</name>
<reference evidence="1" key="1">
    <citation type="submission" date="2014-09" db="EMBL/GenBank/DDBJ databases">
        <authorList>
            <person name="Magalhaes I.L.F."/>
            <person name="Oliveira U."/>
            <person name="Santos F.R."/>
            <person name="Vidigal T.H.D.A."/>
            <person name="Brescovit A.D."/>
            <person name="Santos A.J."/>
        </authorList>
    </citation>
    <scope>NUCLEOTIDE SEQUENCE</scope>
    <source>
        <tissue evidence="1">Shoot tissue taken approximately 20 cm above the soil surface</tissue>
    </source>
</reference>
<organism evidence="1">
    <name type="scientific">Arundo donax</name>
    <name type="common">Giant reed</name>
    <name type="synonym">Donax arundinaceus</name>
    <dbReference type="NCBI Taxonomy" id="35708"/>
    <lineage>
        <taxon>Eukaryota</taxon>
        <taxon>Viridiplantae</taxon>
        <taxon>Streptophyta</taxon>
        <taxon>Embryophyta</taxon>
        <taxon>Tracheophyta</taxon>
        <taxon>Spermatophyta</taxon>
        <taxon>Magnoliopsida</taxon>
        <taxon>Liliopsida</taxon>
        <taxon>Poales</taxon>
        <taxon>Poaceae</taxon>
        <taxon>PACMAD clade</taxon>
        <taxon>Arundinoideae</taxon>
        <taxon>Arundineae</taxon>
        <taxon>Arundo</taxon>
    </lineage>
</organism>
<sequence>MRLTSFTTVVTHSEFCWW</sequence>
<protein>
    <submittedName>
        <fullName evidence="1">Uncharacterized protein</fullName>
    </submittedName>
</protein>
<evidence type="ECO:0000313" key="1">
    <source>
        <dbReference type="EMBL" id="JAD66498.1"/>
    </source>
</evidence>
<reference evidence="1" key="2">
    <citation type="journal article" date="2015" name="Data Brief">
        <title>Shoot transcriptome of the giant reed, Arundo donax.</title>
        <authorList>
            <person name="Barrero R.A."/>
            <person name="Guerrero F.D."/>
            <person name="Moolhuijzen P."/>
            <person name="Goolsby J.A."/>
            <person name="Tidwell J."/>
            <person name="Bellgard S.E."/>
            <person name="Bellgard M.I."/>
        </authorList>
    </citation>
    <scope>NUCLEOTIDE SEQUENCE</scope>
    <source>
        <tissue evidence="1">Shoot tissue taken approximately 20 cm above the soil surface</tissue>
    </source>
</reference>
<proteinExistence type="predicted"/>
<accession>A0A0A9BWB6</accession>
<dbReference type="EMBL" id="GBRH01231397">
    <property type="protein sequence ID" value="JAD66498.1"/>
    <property type="molecule type" value="Transcribed_RNA"/>
</dbReference>